<organism evidence="2 3">
    <name type="scientific">Bacillus glycinifermentans</name>
    <dbReference type="NCBI Taxonomy" id="1664069"/>
    <lineage>
        <taxon>Bacteria</taxon>
        <taxon>Bacillati</taxon>
        <taxon>Bacillota</taxon>
        <taxon>Bacilli</taxon>
        <taxon>Bacillales</taxon>
        <taxon>Bacillaceae</taxon>
        <taxon>Bacillus</taxon>
    </lineage>
</organism>
<evidence type="ECO:0000256" key="1">
    <source>
        <dbReference type="SAM" id="MobiDB-lite"/>
    </source>
</evidence>
<evidence type="ECO:0000313" key="2">
    <source>
        <dbReference type="EMBL" id="QAT65662.1"/>
    </source>
</evidence>
<feature type="region of interest" description="Disordered" evidence="1">
    <location>
        <begin position="24"/>
        <end position="58"/>
    </location>
</feature>
<accession>A0AAJ3YYW9</accession>
<dbReference type="EMBL" id="CP035232">
    <property type="protein sequence ID" value="QAT65662.1"/>
    <property type="molecule type" value="Genomic_DNA"/>
</dbReference>
<feature type="compositionally biased region" description="Basic and acidic residues" evidence="1">
    <location>
        <begin position="45"/>
        <end position="58"/>
    </location>
</feature>
<gene>
    <name evidence="2" type="ORF">EQZ20_12640</name>
</gene>
<feature type="compositionally biased region" description="Basic and acidic residues" evidence="1">
    <location>
        <begin position="24"/>
        <end position="33"/>
    </location>
</feature>
<dbReference type="InterPro" id="IPR025100">
    <property type="entry name" value="DUF4025"/>
</dbReference>
<dbReference type="RefSeq" id="WP_082094038.1">
    <property type="nucleotide sequence ID" value="NZ_JBCMVU010000005.1"/>
</dbReference>
<sequence>MITIERVNLVKQNRDQEIRELLQKEAGRSDKAGAEGMAVTEEQVSDTHMESTIEGGDR</sequence>
<name>A0AAJ3YYW9_9BACI</name>
<proteinExistence type="predicted"/>
<dbReference type="Proteomes" id="UP000288675">
    <property type="component" value="Chromosome"/>
</dbReference>
<protein>
    <submittedName>
        <fullName evidence="2">DUF4025 domain-containing protein</fullName>
    </submittedName>
</protein>
<dbReference type="AlphaFoldDB" id="A0AAJ3YYW9"/>
<evidence type="ECO:0000313" key="3">
    <source>
        <dbReference type="Proteomes" id="UP000288675"/>
    </source>
</evidence>
<reference evidence="2 3" key="1">
    <citation type="submission" date="2019-01" db="EMBL/GenBank/DDBJ databases">
        <title>Genome sequence of Bacillus glycinifermentans SRCM103574.</title>
        <authorList>
            <person name="Kong H.-J."/>
            <person name="Jeong S.-Y."/>
            <person name="Jeong D.-Y."/>
        </authorList>
    </citation>
    <scope>NUCLEOTIDE SEQUENCE [LARGE SCALE GENOMIC DNA]</scope>
    <source>
        <strain evidence="2 3">SRCM103574</strain>
    </source>
</reference>
<dbReference type="Pfam" id="PF13217">
    <property type="entry name" value="DUF4025"/>
    <property type="match status" value="1"/>
</dbReference>